<dbReference type="Pfam" id="PF00013">
    <property type="entry name" value="KH_1"/>
    <property type="match status" value="1"/>
</dbReference>
<dbReference type="PROSITE" id="PS50084">
    <property type="entry name" value="KH_TYPE_1"/>
    <property type="match status" value="2"/>
</dbReference>
<dbReference type="VEuPathDB" id="AmoebaDB:NfTy_020200"/>
<evidence type="ECO:0000313" key="5">
    <source>
        <dbReference type="EMBL" id="KAF0982347.1"/>
    </source>
</evidence>
<evidence type="ECO:0000259" key="4">
    <source>
        <dbReference type="SMART" id="SM00322"/>
    </source>
</evidence>
<feature type="domain" description="K Homology" evidence="4">
    <location>
        <begin position="558"/>
        <end position="621"/>
    </location>
</feature>
<keyword evidence="6" id="KW-1185">Reference proteome</keyword>
<feature type="region of interest" description="Disordered" evidence="3">
    <location>
        <begin position="1"/>
        <end position="33"/>
    </location>
</feature>
<organism evidence="5 6">
    <name type="scientific">Naegleria fowleri</name>
    <name type="common">Brain eating amoeba</name>
    <dbReference type="NCBI Taxonomy" id="5763"/>
    <lineage>
        <taxon>Eukaryota</taxon>
        <taxon>Discoba</taxon>
        <taxon>Heterolobosea</taxon>
        <taxon>Tetramitia</taxon>
        <taxon>Eutetramitia</taxon>
        <taxon>Vahlkampfiidae</taxon>
        <taxon>Naegleria</taxon>
    </lineage>
</organism>
<dbReference type="SUPFAM" id="SSF54791">
    <property type="entry name" value="Eukaryotic type KH-domain (KH-domain type I)"/>
    <property type="match status" value="3"/>
</dbReference>
<gene>
    <name evidence="5" type="ORF">FDP41_011277</name>
</gene>
<evidence type="ECO:0000256" key="3">
    <source>
        <dbReference type="SAM" id="MobiDB-lite"/>
    </source>
</evidence>
<dbReference type="AlphaFoldDB" id="A0A6A5BYH7"/>
<feature type="compositionally biased region" description="Polar residues" evidence="3">
    <location>
        <begin position="721"/>
        <end position="738"/>
    </location>
</feature>
<evidence type="ECO:0000256" key="2">
    <source>
        <dbReference type="SAM" id="Coils"/>
    </source>
</evidence>
<reference evidence="5 6" key="1">
    <citation type="journal article" date="2019" name="Sci. Rep.">
        <title>Nanopore sequencing improves the draft genome of the human pathogenic amoeba Naegleria fowleri.</title>
        <authorList>
            <person name="Liechti N."/>
            <person name="Schurch N."/>
            <person name="Bruggmann R."/>
            <person name="Wittwer M."/>
        </authorList>
    </citation>
    <scope>NUCLEOTIDE SEQUENCE [LARGE SCALE GENOMIC DNA]</scope>
    <source>
        <strain evidence="5 6">ATCC 30894</strain>
    </source>
</reference>
<keyword evidence="2" id="KW-0175">Coiled coil</keyword>
<dbReference type="InterPro" id="IPR036612">
    <property type="entry name" value="KH_dom_type_1_sf"/>
</dbReference>
<feature type="domain" description="K Homology" evidence="4">
    <location>
        <begin position="485"/>
        <end position="557"/>
    </location>
</feature>
<dbReference type="OrthoDB" id="277832at2759"/>
<sequence>MLSNHPASASPNSESAAQEEASSSSSIIPNNNNSVQQVSVTLGEAIRVGKEKKKHLSELNKLITQKTKELAKTVKQASSEQKDEMKERRERLKEITNEIKDLQNEIDELTQQVEARIEGTAKDRDEKHKYIQYLKNYEAAYETALIQHHKFEDEKSLLDEERSQLKLTVATKKQVLPCSYQVFTESLAQMEATLSNPQETPQSELKQIRSKYNKLKDSQRLFDEYNRLLQQLNDVQKRFQQAVKQLEASNKTVTKAKKDLEKAKLQYEPLVLEKSKSEDTNTVEELNKLISKKRKAIAQLTKEKKTIKQEIENNEKKQLAVGSEIKSELAELTLKRLQVRDEVDTLSTLVRTEIIPYTSSQEGSVLGRVIGKKGATLESIRKTSNCEITIVKSENQIVIKGSPDNVTIAKEAIQKLLEEKHESASASIRFKLEMFVPLTKLVAHWRKETSANIYLDKLEGVCKISGSAEQVKNAKKLVNDFITTGVQERTIQITKLGQSQEDMVELLFGVKGENLKRIQNLHGVIGAQIDKKNDLVNVYGTSLGVENASKMVNSMMKEASHTEVQLENATFAEAVLNSSDKIQQDTKTIISVVKNKNIVRISGYKQDDVKKAKQAIEVIIEKEKEHQRKTQHKQTISVENKVAQIFKKKSSSLSQETDTIIKISHTKPPKITVFAETQEKVHHVIHMIQQEVEKQAQIKAEKEKKKSEDVNSEKKHEDSSENQVVNQTCEEQVDTTQEAPEAVNHQQKKVEAESEPLESTENVTNSQEECSLKTQQSEENSSTSVQQQPSDDTVEKLETSNTVEAVEIQNEEIEQVAVLQ</sequence>
<dbReference type="SMART" id="SM00322">
    <property type="entry name" value="KH"/>
    <property type="match status" value="3"/>
</dbReference>
<feature type="coiled-coil region" evidence="2">
    <location>
        <begin position="215"/>
        <end position="317"/>
    </location>
</feature>
<dbReference type="OMA" id="MMKEASH"/>
<dbReference type="Proteomes" id="UP000444721">
    <property type="component" value="Unassembled WGS sequence"/>
</dbReference>
<dbReference type="EMBL" id="VFQX01000009">
    <property type="protein sequence ID" value="KAF0982347.1"/>
    <property type="molecule type" value="Genomic_DNA"/>
</dbReference>
<feature type="compositionally biased region" description="Basic and acidic residues" evidence="3">
    <location>
        <begin position="695"/>
        <end position="719"/>
    </location>
</feature>
<keyword evidence="1" id="KW-0694">RNA-binding</keyword>
<comment type="caution">
    <text evidence="5">The sequence shown here is derived from an EMBL/GenBank/DDBJ whole genome shotgun (WGS) entry which is preliminary data.</text>
</comment>
<feature type="coiled-coil region" evidence="2">
    <location>
        <begin position="56"/>
        <end position="154"/>
    </location>
</feature>
<dbReference type="VEuPathDB" id="AmoebaDB:NF0095010"/>
<dbReference type="CDD" id="cd00105">
    <property type="entry name" value="KH-I"/>
    <property type="match status" value="1"/>
</dbReference>
<proteinExistence type="predicted"/>
<evidence type="ECO:0000313" key="6">
    <source>
        <dbReference type="Proteomes" id="UP000444721"/>
    </source>
</evidence>
<feature type="domain" description="K Homology" evidence="4">
    <location>
        <begin position="348"/>
        <end position="418"/>
    </location>
</feature>
<dbReference type="GO" id="GO:0003723">
    <property type="term" value="F:RNA binding"/>
    <property type="evidence" value="ECO:0007669"/>
    <property type="project" value="UniProtKB-UniRule"/>
</dbReference>
<dbReference type="Gene3D" id="3.30.310.210">
    <property type="match status" value="1"/>
</dbReference>
<dbReference type="InterPro" id="IPR004088">
    <property type="entry name" value="KH_dom_type_1"/>
</dbReference>
<dbReference type="GeneID" id="68118492"/>
<feature type="region of interest" description="Disordered" evidence="3">
    <location>
        <begin position="695"/>
        <end position="805"/>
    </location>
</feature>
<evidence type="ECO:0000256" key="1">
    <source>
        <dbReference type="PROSITE-ProRule" id="PRU00117"/>
    </source>
</evidence>
<name>A0A6A5BYH7_NAEFO</name>
<dbReference type="VEuPathDB" id="AmoebaDB:FDP41_011277"/>
<dbReference type="Gene3D" id="3.30.1370.10">
    <property type="entry name" value="K Homology domain, type 1"/>
    <property type="match status" value="1"/>
</dbReference>
<dbReference type="InterPro" id="IPR004087">
    <property type="entry name" value="KH_dom"/>
</dbReference>
<accession>A0A6A5BYH7</accession>
<feature type="compositionally biased region" description="Polar residues" evidence="3">
    <location>
        <begin position="759"/>
        <end position="791"/>
    </location>
</feature>
<protein>
    <recommendedName>
        <fullName evidence="4">K Homology domain-containing protein</fullName>
    </recommendedName>
</protein>
<dbReference type="RefSeq" id="XP_044567060.1">
    <property type="nucleotide sequence ID" value="XM_044701667.1"/>
</dbReference>